<dbReference type="Proteomes" id="UP000184388">
    <property type="component" value="Unassembled WGS sequence"/>
</dbReference>
<evidence type="ECO:0000313" key="1">
    <source>
        <dbReference type="EMBL" id="SHN18846.1"/>
    </source>
</evidence>
<reference evidence="2" key="1">
    <citation type="submission" date="2016-11" db="EMBL/GenBank/DDBJ databases">
        <authorList>
            <person name="Jaros S."/>
            <person name="Januszkiewicz K."/>
            <person name="Wedrychowicz H."/>
        </authorList>
    </citation>
    <scope>NUCLEOTIDE SEQUENCE [LARGE SCALE GENOMIC DNA]</scope>
    <source>
        <strain evidence="2">CGMCC 4.3555</strain>
    </source>
</reference>
<accession>A0A9X8N6Y0</accession>
<comment type="caution">
    <text evidence="1">The sequence shown here is derived from an EMBL/GenBank/DDBJ whole genome shotgun (WGS) entry which is preliminary data.</text>
</comment>
<proteinExistence type="predicted"/>
<dbReference type="EMBL" id="FRBK01000023">
    <property type="protein sequence ID" value="SHN18846.1"/>
    <property type="molecule type" value="Genomic_DNA"/>
</dbReference>
<evidence type="ECO:0000313" key="2">
    <source>
        <dbReference type="Proteomes" id="UP000184388"/>
    </source>
</evidence>
<dbReference type="AlphaFoldDB" id="A0A9X8N6Y0"/>
<name>A0A9X8N6Y0_9ACTN</name>
<protein>
    <submittedName>
        <fullName evidence="1">Uncharacterized protein</fullName>
    </submittedName>
</protein>
<sequence>MNSKSPCLRQGLDTKRHRFVQPAELQHAPRQRRCADDPFVHPPRDALLLMEIEPLSIELGRSIELAEMFTGARQPMDCFHLVRY</sequence>
<organism evidence="1 2">
    <name type="scientific">Streptomyces yunnanensis</name>
    <dbReference type="NCBI Taxonomy" id="156453"/>
    <lineage>
        <taxon>Bacteria</taxon>
        <taxon>Bacillati</taxon>
        <taxon>Actinomycetota</taxon>
        <taxon>Actinomycetes</taxon>
        <taxon>Kitasatosporales</taxon>
        <taxon>Streptomycetaceae</taxon>
        <taxon>Streptomyces</taxon>
    </lineage>
</organism>
<gene>
    <name evidence="1" type="ORF">SAMN05216268_1232</name>
</gene>